<dbReference type="EMBL" id="JAUQTA010000001">
    <property type="protein sequence ID" value="MDO7868160.1"/>
    <property type="molecule type" value="Genomic_DNA"/>
</dbReference>
<gene>
    <name evidence="1" type="ORF">Q5722_07235</name>
</gene>
<reference evidence="1 2" key="1">
    <citation type="submission" date="2023-07" db="EMBL/GenBank/DDBJ databases">
        <title>Nocardioides sp. nov WY-20 isolated from soil.</title>
        <authorList>
            <person name="Liu B."/>
            <person name="Wan Y."/>
        </authorList>
    </citation>
    <scope>NUCLEOTIDE SEQUENCE [LARGE SCALE GENOMIC DNA]</scope>
    <source>
        <strain evidence="1 2">WY-20</strain>
    </source>
</reference>
<proteinExistence type="predicted"/>
<name>A0ABT9AZZ4_9ACTN</name>
<comment type="caution">
    <text evidence="1">The sequence shown here is derived from an EMBL/GenBank/DDBJ whole genome shotgun (WGS) entry which is preliminary data.</text>
</comment>
<organism evidence="1 2">
    <name type="scientific">Nocardioides jiangxiensis</name>
    <dbReference type="NCBI Taxonomy" id="3064524"/>
    <lineage>
        <taxon>Bacteria</taxon>
        <taxon>Bacillati</taxon>
        <taxon>Actinomycetota</taxon>
        <taxon>Actinomycetes</taxon>
        <taxon>Propionibacteriales</taxon>
        <taxon>Nocardioidaceae</taxon>
        <taxon>Nocardioides</taxon>
    </lineage>
</organism>
<dbReference type="RefSeq" id="WP_305027536.1">
    <property type="nucleotide sequence ID" value="NZ_JAUQTA010000001.1"/>
</dbReference>
<protein>
    <submittedName>
        <fullName evidence="1">Uncharacterized protein</fullName>
    </submittedName>
</protein>
<evidence type="ECO:0000313" key="2">
    <source>
        <dbReference type="Proteomes" id="UP001233314"/>
    </source>
</evidence>
<dbReference type="Proteomes" id="UP001233314">
    <property type="component" value="Unassembled WGS sequence"/>
</dbReference>
<accession>A0ABT9AZZ4</accession>
<sequence length="97" mass="11093">MIDNQNPDPVQSAWKAWASESPNRYGSLLREAFEAGFNVARQWSIDEEAAEIAWEMALEGRPLTAAAQERLRQHVAKERARTSRLNRLAERLEAQDD</sequence>
<keyword evidence="2" id="KW-1185">Reference proteome</keyword>
<evidence type="ECO:0000313" key="1">
    <source>
        <dbReference type="EMBL" id="MDO7868160.1"/>
    </source>
</evidence>